<dbReference type="InterPro" id="IPR029058">
    <property type="entry name" value="AB_hydrolase_fold"/>
</dbReference>
<sequence>MTAFVLVPGAFAGGWLWRDVAARLRAAGADAYAVTPTGLGDRRHLALPDVGLDTHIRDIVEVIDHVDDPGVVLVAHGCAAYAALGAAARRAGRVARVVYVDPGTVPHDGDPAALAVPDQPVRERLLAPPAPGSSSASPDDPAWLLPVPDAWSRWGSTTGLTDADLARLSRFSAPHPVAALTQPLRLAEEPKDMPTTGVMCTANGASIDILEGVVRLGDPRLARLAHPDTSFFELDTGHWPMLSRPAELADVLLRAAAGEGRRLTVSGSGGEPATHLQPFVLDVPDAPRERIGRVDLYVPAAEGPRPAVVLVHGGPVPPVAQPTPRDWPAFVGYARLLAASGLVAATVDHRLHDLTGYPAAARDVADAVALVRADPRVDADRVALWFFSGGSLLSAEWLAAPPPWLRCVALTYPVLAPMPNWGLSGPRFHPADALADAGALPVVLTRVGREQALIAATVEAFLDRARTLGANVEVVDVPNGRHGFETRDDTDESRQALRDAAAAVAAHLGGAAW</sequence>
<evidence type="ECO:0000256" key="2">
    <source>
        <dbReference type="ARBA" id="ARBA00038115"/>
    </source>
</evidence>
<reference evidence="6" key="1">
    <citation type="journal article" date="2019" name="Int. J. Syst. Evol. Microbiol.">
        <title>The Global Catalogue of Microorganisms (GCM) 10K type strain sequencing project: providing services to taxonomists for standard genome sequencing and annotation.</title>
        <authorList>
            <consortium name="The Broad Institute Genomics Platform"/>
            <consortium name="The Broad Institute Genome Sequencing Center for Infectious Disease"/>
            <person name="Wu L."/>
            <person name="Ma J."/>
        </authorList>
    </citation>
    <scope>NUCLEOTIDE SEQUENCE [LARGE SCALE GENOMIC DNA]</scope>
    <source>
        <strain evidence="6">JCM 17986</strain>
    </source>
</reference>
<dbReference type="RefSeq" id="WP_345677974.1">
    <property type="nucleotide sequence ID" value="NZ_BAABHS010000018.1"/>
</dbReference>
<evidence type="ECO:0000256" key="1">
    <source>
        <dbReference type="ARBA" id="ARBA00022801"/>
    </source>
</evidence>
<evidence type="ECO:0000313" key="6">
    <source>
        <dbReference type="Proteomes" id="UP001500466"/>
    </source>
</evidence>
<evidence type="ECO:0000313" key="5">
    <source>
        <dbReference type="EMBL" id="GAA4977212.1"/>
    </source>
</evidence>
<keyword evidence="6" id="KW-1185">Reference proteome</keyword>
<dbReference type="InterPro" id="IPR000073">
    <property type="entry name" value="AB_hydrolase_1"/>
</dbReference>
<dbReference type="PANTHER" id="PTHR22946">
    <property type="entry name" value="DIENELACTONE HYDROLASE DOMAIN-CONTAINING PROTEIN-RELATED"/>
    <property type="match status" value="1"/>
</dbReference>
<organism evidence="5 6">
    <name type="scientific">Yinghuangia aomiensis</name>
    <dbReference type="NCBI Taxonomy" id="676205"/>
    <lineage>
        <taxon>Bacteria</taxon>
        <taxon>Bacillati</taxon>
        <taxon>Actinomycetota</taxon>
        <taxon>Actinomycetes</taxon>
        <taxon>Kitasatosporales</taxon>
        <taxon>Streptomycetaceae</taxon>
        <taxon>Yinghuangia</taxon>
    </lineage>
</organism>
<accession>A0ABP9HST2</accession>
<keyword evidence="1 5" id="KW-0378">Hydrolase</keyword>
<dbReference type="EMBL" id="BAABHS010000018">
    <property type="protein sequence ID" value="GAA4977212.1"/>
    <property type="molecule type" value="Genomic_DNA"/>
</dbReference>
<feature type="domain" description="BD-FAE-like" evidence="4">
    <location>
        <begin position="295"/>
        <end position="394"/>
    </location>
</feature>
<gene>
    <name evidence="5" type="ORF">GCM10023205_50810</name>
</gene>
<dbReference type="InterPro" id="IPR049492">
    <property type="entry name" value="BD-FAE-like_dom"/>
</dbReference>
<dbReference type="Pfam" id="PF20434">
    <property type="entry name" value="BD-FAE"/>
    <property type="match status" value="1"/>
</dbReference>
<name>A0ABP9HST2_9ACTN</name>
<protein>
    <submittedName>
        <fullName evidence="5">Alpha/beta hydrolase</fullName>
    </submittedName>
</protein>
<feature type="domain" description="AB hydrolase-1" evidence="3">
    <location>
        <begin position="4"/>
        <end position="251"/>
    </location>
</feature>
<dbReference type="Proteomes" id="UP001500466">
    <property type="component" value="Unassembled WGS sequence"/>
</dbReference>
<dbReference type="Pfam" id="PF12697">
    <property type="entry name" value="Abhydrolase_6"/>
    <property type="match status" value="1"/>
</dbReference>
<dbReference type="PANTHER" id="PTHR22946:SF9">
    <property type="entry name" value="POLYKETIDE TRANSFERASE AF380"/>
    <property type="match status" value="1"/>
</dbReference>
<dbReference type="GO" id="GO:0016787">
    <property type="term" value="F:hydrolase activity"/>
    <property type="evidence" value="ECO:0007669"/>
    <property type="project" value="UniProtKB-KW"/>
</dbReference>
<dbReference type="InterPro" id="IPR050261">
    <property type="entry name" value="FrsA_esterase"/>
</dbReference>
<comment type="caution">
    <text evidence="5">The sequence shown here is derived from an EMBL/GenBank/DDBJ whole genome shotgun (WGS) entry which is preliminary data.</text>
</comment>
<dbReference type="Gene3D" id="3.40.50.1820">
    <property type="entry name" value="alpha/beta hydrolase"/>
    <property type="match status" value="2"/>
</dbReference>
<evidence type="ECO:0000259" key="3">
    <source>
        <dbReference type="Pfam" id="PF12697"/>
    </source>
</evidence>
<dbReference type="SUPFAM" id="SSF53474">
    <property type="entry name" value="alpha/beta-Hydrolases"/>
    <property type="match status" value="2"/>
</dbReference>
<comment type="similarity">
    <text evidence="2">Belongs to the AB hydrolase superfamily. FUS2 hydrolase family.</text>
</comment>
<proteinExistence type="inferred from homology"/>
<evidence type="ECO:0000259" key="4">
    <source>
        <dbReference type="Pfam" id="PF20434"/>
    </source>
</evidence>